<dbReference type="Proteomes" id="UP000181870">
    <property type="component" value="Unassembled WGS sequence"/>
</dbReference>
<name>A0A1G8EPN5_BACOV</name>
<accession>A0A1G8EPN5</accession>
<proteinExistence type="predicted"/>
<evidence type="ECO:0000313" key="1">
    <source>
        <dbReference type="EMBL" id="SDH71822.1"/>
    </source>
</evidence>
<dbReference type="AlphaFoldDB" id="A0A1G8EPN5"/>
<dbReference type="EMBL" id="FNDO01000011">
    <property type="protein sequence ID" value="SDH71822.1"/>
    <property type="molecule type" value="Genomic_DNA"/>
</dbReference>
<reference evidence="1 2" key="1">
    <citation type="submission" date="2016-10" db="EMBL/GenBank/DDBJ databases">
        <authorList>
            <person name="de Groot N.N."/>
        </authorList>
    </citation>
    <scope>NUCLEOTIDE SEQUENCE [LARGE SCALE GENOMIC DNA]</scope>
    <source>
        <strain evidence="1 2">NLAE-zl-C57</strain>
    </source>
</reference>
<dbReference type="RefSeq" id="WP_074636792.1">
    <property type="nucleotide sequence ID" value="NZ_FNDO01000011.1"/>
</dbReference>
<evidence type="ECO:0000313" key="2">
    <source>
        <dbReference type="Proteomes" id="UP000181870"/>
    </source>
</evidence>
<sequence>MKLRIDKRILALGLLCLSVLPIRAEWVVMNPGEWLALAEGNDLINKQIQSQTKGQTNTAILQNTMAAEYNKIKEWEGKYSGYLKTVNGYASTLKAGTTLYHDGVHIFITLGQMKKAIDNNPQGLVASISMNNLYIETATELISVFTLLREGIATGGETNMLTGAERSQMLWALQDRLSSFNKKLRKLYLSVRYYTMTDVWNNATAGMIDRDNSEVAAMAMERWRRSARVVSQY</sequence>
<protein>
    <recommendedName>
        <fullName evidence="3">DUF4141 domain-containing protein</fullName>
    </recommendedName>
</protein>
<evidence type="ECO:0008006" key="3">
    <source>
        <dbReference type="Google" id="ProtNLM"/>
    </source>
</evidence>
<gene>
    <name evidence="1" type="ORF">SAMN05192582_101134</name>
</gene>
<organism evidence="1 2">
    <name type="scientific">Bacteroides ovatus</name>
    <dbReference type="NCBI Taxonomy" id="28116"/>
    <lineage>
        <taxon>Bacteria</taxon>
        <taxon>Pseudomonadati</taxon>
        <taxon>Bacteroidota</taxon>
        <taxon>Bacteroidia</taxon>
        <taxon>Bacteroidales</taxon>
        <taxon>Bacteroidaceae</taxon>
        <taxon>Bacteroides</taxon>
    </lineage>
</organism>